<organism evidence="4">
    <name type="scientific">viral metagenome</name>
    <dbReference type="NCBI Taxonomy" id="1070528"/>
    <lineage>
        <taxon>unclassified sequences</taxon>
        <taxon>metagenomes</taxon>
        <taxon>organismal metagenomes</taxon>
    </lineage>
</organism>
<keyword evidence="4" id="KW-0378">Hydrolase</keyword>
<dbReference type="PROSITE" id="PS50819">
    <property type="entry name" value="INTEIN_ENDONUCLEASE"/>
    <property type="match status" value="1"/>
</dbReference>
<dbReference type="GO" id="GO:0016539">
    <property type="term" value="P:intein-mediated protein splicing"/>
    <property type="evidence" value="ECO:0007669"/>
    <property type="project" value="InterPro"/>
</dbReference>
<keyword evidence="4" id="KW-0540">Nuclease</keyword>
<dbReference type="InterPro" id="IPR027434">
    <property type="entry name" value="Homing_endonucl"/>
</dbReference>
<dbReference type="Gene3D" id="3.10.28.10">
    <property type="entry name" value="Homing endonucleases"/>
    <property type="match status" value="1"/>
</dbReference>
<dbReference type="AlphaFoldDB" id="A0A6H1ZKV7"/>
<dbReference type="SUPFAM" id="SSF55608">
    <property type="entry name" value="Homing endonucleases"/>
    <property type="match status" value="2"/>
</dbReference>
<dbReference type="InterPro" id="IPR006142">
    <property type="entry name" value="INTEIN"/>
</dbReference>
<dbReference type="InterPro" id="IPR036844">
    <property type="entry name" value="Hint_dom_sf"/>
</dbReference>
<reference evidence="4" key="1">
    <citation type="submission" date="2020-03" db="EMBL/GenBank/DDBJ databases">
        <title>The deep terrestrial virosphere.</title>
        <authorList>
            <person name="Holmfeldt K."/>
            <person name="Nilsson E."/>
            <person name="Simone D."/>
            <person name="Lopez-Fernandez M."/>
            <person name="Wu X."/>
            <person name="de Brujin I."/>
            <person name="Lundin D."/>
            <person name="Andersson A."/>
            <person name="Bertilsson S."/>
            <person name="Dopson M."/>
        </authorList>
    </citation>
    <scope>NUCLEOTIDE SEQUENCE</scope>
    <source>
        <strain evidence="4">TM448A00780</strain>
    </source>
</reference>
<dbReference type="GO" id="GO:0004519">
    <property type="term" value="F:endonuclease activity"/>
    <property type="evidence" value="ECO:0007669"/>
    <property type="project" value="UniProtKB-KW"/>
</dbReference>
<keyword evidence="4" id="KW-0255">Endonuclease</keyword>
<keyword evidence="1" id="KW-0068">Autocatalytic cleavage</keyword>
<evidence type="ECO:0000259" key="3">
    <source>
        <dbReference type="PROSITE" id="PS50819"/>
    </source>
</evidence>
<accession>A0A6H1ZKV7</accession>
<dbReference type="InterPro" id="IPR006141">
    <property type="entry name" value="Intein_N"/>
</dbReference>
<dbReference type="PRINTS" id="PR00379">
    <property type="entry name" value="INTEIN"/>
</dbReference>
<dbReference type="PROSITE" id="PS50817">
    <property type="entry name" value="INTEIN_N_TER"/>
    <property type="match status" value="1"/>
</dbReference>
<dbReference type="SUPFAM" id="SSF51294">
    <property type="entry name" value="Hedgehog/intein (Hint) domain"/>
    <property type="match status" value="1"/>
</dbReference>
<gene>
    <name evidence="4" type="ORF">TM448A00780_0008</name>
</gene>
<dbReference type="Pfam" id="PF14528">
    <property type="entry name" value="LAGLIDADG_3"/>
    <property type="match status" value="2"/>
</dbReference>
<sequence>MLGGPQCLSPDEYIYTPDGVKLVGGVEDGDRILGGVVSGREEYLGQTYEIVFSNGIKLKVSGEHPFWYKKTLRCPARWATCHDLRGRIGRNPKVASGYVQFKKAGEGGSRIEFARLLGYMTSDGCFATGQGVKFTNTNMSFIHEVAELAADFGMKTGLREKGNGYDLHLTYSQGKDNPLRCYIKSLGITQDSFGSITNGDRESLVEFLKGYFNGDGYLQVRKRAKGDSRLVNVQIGFCTATRQKSVEMQYILWRLGILSSIRNELMAKSTRPFYRVIVSGQFYKKLLPLLEAVKYPEKFKEALAAVISQDKRYKEDDEGYWLSVRYVNKLEVSTVVGWQTEGNNEIISYCGMRTHNSGKTCLGPRWLERAIRATAKSGEENDYLAVTSTYDLFKLKMLPELLKNFSGGQAPNEKGDLVNYTIGVGKYWAGIRVIELAEDLVPGAFLAKKESDRMWGRIILRSADARVGLVSATAKAAWLDEPGTQEFGREAWENVRDRVTLARGRILGTATIYCINWVKTDIFDQWKAGNPDMDIIQVDAIENPMFDREEYEYARSTLPTWKFNMKYRGIYEKPAGLIYDSFDTDTCLIPRFPLPATWPRFVGHDFGGANPAAMFYAQDPGTGYFYAYHEYLPGSGKSMSDHVEEFKKITEGQIVIKRAGGSHQEDEIRQGYTAHGWRIQAPKIKNVEAGIERVYALHRLNKVFVFSDLHEYLDEKLNYSRKLDDRHQPTDEIADKSRFHLMDAERYILSDFTPETVTSNRMKITHRS</sequence>
<name>A0A6H1ZKV7_9ZZZZ</name>
<dbReference type="EMBL" id="MT144065">
    <property type="protein sequence ID" value="QJA47957.1"/>
    <property type="molecule type" value="Genomic_DNA"/>
</dbReference>
<dbReference type="InterPro" id="IPR004042">
    <property type="entry name" value="Intein_endonuc_central"/>
</dbReference>
<keyword evidence="2" id="KW-0651">Protein splicing</keyword>
<dbReference type="InterPro" id="IPR004860">
    <property type="entry name" value="LAGLIDADG_dom"/>
</dbReference>
<evidence type="ECO:0000313" key="4">
    <source>
        <dbReference type="EMBL" id="QJA47957.1"/>
    </source>
</evidence>
<evidence type="ECO:0000256" key="2">
    <source>
        <dbReference type="ARBA" id="ARBA00023000"/>
    </source>
</evidence>
<proteinExistence type="predicted"/>
<feature type="domain" description="DOD-type homing endonuclease" evidence="3">
    <location>
        <begin position="116"/>
        <end position="257"/>
    </location>
</feature>
<protein>
    <submittedName>
        <fullName evidence="4">Putative homing endonuclease</fullName>
    </submittedName>
</protein>
<dbReference type="Gene3D" id="3.30.420.280">
    <property type="match status" value="1"/>
</dbReference>
<evidence type="ECO:0000256" key="1">
    <source>
        <dbReference type="ARBA" id="ARBA00022813"/>
    </source>
</evidence>